<keyword evidence="3 5" id="KW-0732">Signal</keyword>
<evidence type="ECO:0000256" key="2">
    <source>
        <dbReference type="ARBA" id="ARBA00022448"/>
    </source>
</evidence>
<keyword evidence="4" id="KW-0653">Protein transport</keyword>
<sequence length="203" mass="23270">MSKLKLFVLCLAIFLMPSCLLALTTEQRQVLEKIEDRIEITGQMIGNFSQKKTIPQLPRPLISKGVVAVSDDLGISWRIESPVSSHRIFWNPDNNNGKGSSTDPIDNQITYPLLQIIKGNFSSLNDLFYLNAQIEQEYWRVSLIPKQKSFREIITSLEISGNHHVRKIIIAETNRAITELEISDFYSINQEKEKFLAEFSENK</sequence>
<evidence type="ECO:0000256" key="1">
    <source>
        <dbReference type="ARBA" id="ARBA00011245"/>
    </source>
</evidence>
<evidence type="ECO:0000256" key="3">
    <source>
        <dbReference type="ARBA" id="ARBA00022729"/>
    </source>
</evidence>
<keyword evidence="7" id="KW-1185">Reference proteome</keyword>
<name>A0ABY9ECZ4_9GAMM</name>
<dbReference type="RefSeq" id="WP_301415784.1">
    <property type="nucleotide sequence ID" value="NZ_CP098023.1"/>
</dbReference>
<dbReference type="SUPFAM" id="SSF89392">
    <property type="entry name" value="Prokaryotic lipoproteins and lipoprotein localization factors"/>
    <property type="match status" value="1"/>
</dbReference>
<dbReference type="Gene3D" id="2.50.20.10">
    <property type="entry name" value="Lipoprotein localisation LolA/LolB/LppX"/>
    <property type="match status" value="1"/>
</dbReference>
<feature type="signal peptide" evidence="5">
    <location>
        <begin position="1"/>
        <end position="22"/>
    </location>
</feature>
<reference evidence="6 7" key="1">
    <citation type="submission" date="2022-05" db="EMBL/GenBank/DDBJ databases">
        <title>Microbulbifer sp. nov., isolated from sponge.</title>
        <authorList>
            <person name="Gao L."/>
        </authorList>
    </citation>
    <scope>NUCLEOTIDE SEQUENCE [LARGE SCALE GENOMIC DNA]</scope>
    <source>
        <strain evidence="6 7">MI-G</strain>
    </source>
</reference>
<dbReference type="EMBL" id="CP098023">
    <property type="protein sequence ID" value="WKD49938.1"/>
    <property type="molecule type" value="Genomic_DNA"/>
</dbReference>
<keyword evidence="6" id="KW-0449">Lipoprotein</keyword>
<gene>
    <name evidence="6" type="ORF">M8T91_00465</name>
</gene>
<dbReference type="InterPro" id="IPR004564">
    <property type="entry name" value="OM_lipoprot_carrier_LolA-like"/>
</dbReference>
<evidence type="ECO:0000313" key="6">
    <source>
        <dbReference type="EMBL" id="WKD49938.1"/>
    </source>
</evidence>
<evidence type="ECO:0000256" key="5">
    <source>
        <dbReference type="SAM" id="SignalP"/>
    </source>
</evidence>
<comment type="subunit">
    <text evidence="1">Monomer.</text>
</comment>
<evidence type="ECO:0000256" key="4">
    <source>
        <dbReference type="ARBA" id="ARBA00022927"/>
    </source>
</evidence>
<dbReference type="CDD" id="cd16325">
    <property type="entry name" value="LolA"/>
    <property type="match status" value="1"/>
</dbReference>
<keyword evidence="2" id="KW-0813">Transport</keyword>
<protein>
    <submittedName>
        <fullName evidence="6">Outer membrane lipoprotein carrier protein LolA</fullName>
    </submittedName>
</protein>
<dbReference type="InterPro" id="IPR029046">
    <property type="entry name" value="LolA/LolB/LppX"/>
</dbReference>
<evidence type="ECO:0000313" key="7">
    <source>
        <dbReference type="Proteomes" id="UP001321520"/>
    </source>
</evidence>
<feature type="chain" id="PRO_5045347941" evidence="5">
    <location>
        <begin position="23"/>
        <end position="203"/>
    </location>
</feature>
<organism evidence="6 7">
    <name type="scientific">Microbulbifer spongiae</name>
    <dbReference type="NCBI Taxonomy" id="2944933"/>
    <lineage>
        <taxon>Bacteria</taxon>
        <taxon>Pseudomonadati</taxon>
        <taxon>Pseudomonadota</taxon>
        <taxon>Gammaproteobacteria</taxon>
        <taxon>Cellvibrionales</taxon>
        <taxon>Microbulbiferaceae</taxon>
        <taxon>Microbulbifer</taxon>
    </lineage>
</organism>
<proteinExistence type="predicted"/>
<accession>A0ABY9ECZ4</accession>
<dbReference type="Proteomes" id="UP001321520">
    <property type="component" value="Chromosome"/>
</dbReference>